<feature type="signal peptide" evidence="2">
    <location>
        <begin position="1"/>
        <end position="20"/>
    </location>
</feature>
<evidence type="ECO:0008006" key="5">
    <source>
        <dbReference type="Google" id="ProtNLM"/>
    </source>
</evidence>
<dbReference type="AlphaFoldDB" id="A0AAD7J786"/>
<evidence type="ECO:0000313" key="4">
    <source>
        <dbReference type="Proteomes" id="UP001215280"/>
    </source>
</evidence>
<reference evidence="3" key="1">
    <citation type="submission" date="2023-03" db="EMBL/GenBank/DDBJ databases">
        <title>Massive genome expansion in bonnet fungi (Mycena s.s.) driven by repeated elements and novel gene families across ecological guilds.</title>
        <authorList>
            <consortium name="Lawrence Berkeley National Laboratory"/>
            <person name="Harder C.B."/>
            <person name="Miyauchi S."/>
            <person name="Viragh M."/>
            <person name="Kuo A."/>
            <person name="Thoen E."/>
            <person name="Andreopoulos B."/>
            <person name="Lu D."/>
            <person name="Skrede I."/>
            <person name="Drula E."/>
            <person name="Henrissat B."/>
            <person name="Morin E."/>
            <person name="Kohler A."/>
            <person name="Barry K."/>
            <person name="LaButti K."/>
            <person name="Morin E."/>
            <person name="Salamov A."/>
            <person name="Lipzen A."/>
            <person name="Mereny Z."/>
            <person name="Hegedus B."/>
            <person name="Baldrian P."/>
            <person name="Stursova M."/>
            <person name="Weitz H."/>
            <person name="Taylor A."/>
            <person name="Grigoriev I.V."/>
            <person name="Nagy L.G."/>
            <person name="Martin F."/>
            <person name="Kauserud H."/>
        </authorList>
    </citation>
    <scope>NUCLEOTIDE SEQUENCE</scope>
    <source>
        <strain evidence="3">CBHHK188m</strain>
    </source>
</reference>
<accession>A0AAD7J786</accession>
<name>A0AAD7J786_9AGAR</name>
<evidence type="ECO:0000256" key="1">
    <source>
        <dbReference type="SAM" id="MobiDB-lite"/>
    </source>
</evidence>
<comment type="caution">
    <text evidence="3">The sequence shown here is derived from an EMBL/GenBank/DDBJ whole genome shotgun (WGS) entry which is preliminary data.</text>
</comment>
<keyword evidence="2" id="KW-0732">Signal</keyword>
<dbReference type="Proteomes" id="UP001215280">
    <property type="component" value="Unassembled WGS sequence"/>
</dbReference>
<sequence length="181" mass="19237">MFRPAHLLPICALQVAQFGALQPCYRFAGAILGNIPQKKNPRDTAVSLSGAGMEPGDAQIQPQRRAGSRQRPPPASTSTVFIKNLCCRRSGYAMLAVLHQHKETAAGAAPTCPLIPQSSPVAASQTIWLGASTHWLLGYGGPMAKVSPTGMRESREGKKERNGLTTWQACTSAMSGLSPDI</sequence>
<evidence type="ECO:0000313" key="3">
    <source>
        <dbReference type="EMBL" id="KAJ7757780.1"/>
    </source>
</evidence>
<dbReference type="EMBL" id="JARJLG010000057">
    <property type="protein sequence ID" value="KAJ7757780.1"/>
    <property type="molecule type" value="Genomic_DNA"/>
</dbReference>
<organism evidence="3 4">
    <name type="scientific">Mycena maculata</name>
    <dbReference type="NCBI Taxonomy" id="230809"/>
    <lineage>
        <taxon>Eukaryota</taxon>
        <taxon>Fungi</taxon>
        <taxon>Dikarya</taxon>
        <taxon>Basidiomycota</taxon>
        <taxon>Agaricomycotina</taxon>
        <taxon>Agaricomycetes</taxon>
        <taxon>Agaricomycetidae</taxon>
        <taxon>Agaricales</taxon>
        <taxon>Marasmiineae</taxon>
        <taxon>Mycenaceae</taxon>
        <taxon>Mycena</taxon>
    </lineage>
</organism>
<evidence type="ECO:0000256" key="2">
    <source>
        <dbReference type="SAM" id="SignalP"/>
    </source>
</evidence>
<feature type="region of interest" description="Disordered" evidence="1">
    <location>
        <begin position="39"/>
        <end position="77"/>
    </location>
</feature>
<gene>
    <name evidence="3" type="ORF">DFH07DRAFT_772774</name>
</gene>
<keyword evidence="4" id="KW-1185">Reference proteome</keyword>
<feature type="chain" id="PRO_5042261273" description="Secreted protein" evidence="2">
    <location>
        <begin position="21"/>
        <end position="181"/>
    </location>
</feature>
<proteinExistence type="predicted"/>
<protein>
    <recommendedName>
        <fullName evidence="5">Secreted protein</fullName>
    </recommendedName>
</protein>